<evidence type="ECO:0000313" key="3">
    <source>
        <dbReference type="Proteomes" id="UP000273159"/>
    </source>
</evidence>
<comment type="caution">
    <text evidence="2">The sequence shown here is derived from an EMBL/GenBank/DDBJ whole genome shotgun (WGS) entry which is preliminary data.</text>
</comment>
<reference evidence="2 3" key="1">
    <citation type="submission" date="2018-10" db="EMBL/GenBank/DDBJ databases">
        <title>Genome-guide identification and characterization of bacteria that degrade polycyclic aromatic hydrocarbons and resist hexavalent chromium simultaneously.</title>
        <authorList>
            <person name="Feng H."/>
        </authorList>
    </citation>
    <scope>NUCLEOTIDE SEQUENCE [LARGE SCALE GENOMIC DNA]</scope>
    <source>
        <strain evidence="2 3">J015</strain>
    </source>
</reference>
<protein>
    <submittedName>
        <fullName evidence="2">Uncharacterized protein</fullName>
    </submittedName>
</protein>
<proteinExistence type="predicted"/>
<feature type="region of interest" description="Disordered" evidence="1">
    <location>
        <begin position="1"/>
        <end position="43"/>
    </location>
</feature>
<organism evidence="2 3">
    <name type="scientific">Pseudarthrobacter phenanthrenivorans</name>
    <name type="common">Arthrobacter phenanthrenivorans</name>
    <dbReference type="NCBI Taxonomy" id="361575"/>
    <lineage>
        <taxon>Bacteria</taxon>
        <taxon>Bacillati</taxon>
        <taxon>Actinomycetota</taxon>
        <taxon>Actinomycetes</taxon>
        <taxon>Micrococcales</taxon>
        <taxon>Micrococcaceae</taxon>
        <taxon>Pseudarthrobacter</taxon>
    </lineage>
</organism>
<reference evidence="3" key="2">
    <citation type="submission" date="2018-10" db="EMBL/GenBank/DDBJ databases">
        <authorList>
            <person name="Wang Y."/>
            <person name="Wang J."/>
            <person name="Yang X."/>
            <person name="Wang Z."/>
            <person name="Huang Y."/>
        </authorList>
    </citation>
    <scope>NUCLEOTIDE SEQUENCE [LARGE SCALE GENOMIC DNA]</scope>
    <source>
        <strain evidence="3">J015</strain>
    </source>
</reference>
<gene>
    <name evidence="2" type="ORF">D7Z96_15135</name>
</gene>
<accession>A0A3B0FTH4</accession>
<name>A0A3B0FTH4_PSEPS</name>
<dbReference type="Proteomes" id="UP000273159">
    <property type="component" value="Unassembled WGS sequence"/>
</dbReference>
<evidence type="ECO:0000313" key="2">
    <source>
        <dbReference type="EMBL" id="RKO21797.1"/>
    </source>
</evidence>
<evidence type="ECO:0000256" key="1">
    <source>
        <dbReference type="SAM" id="MobiDB-lite"/>
    </source>
</evidence>
<dbReference type="AlphaFoldDB" id="A0A3B0FTH4"/>
<sequence>MRRHYAQTVTPVDGSSVRAHEGSEPTSPAPTPITPVEQVNEPERLEIPAETLMDPAAPALPTEGGAL</sequence>
<feature type="region of interest" description="Disordered" evidence="1">
    <location>
        <begin position="48"/>
        <end position="67"/>
    </location>
</feature>
<dbReference type="EMBL" id="RBNH01000015">
    <property type="protein sequence ID" value="RKO21797.1"/>
    <property type="molecule type" value="Genomic_DNA"/>
</dbReference>